<proteinExistence type="predicted"/>
<dbReference type="EC" id="2.7.7.65" evidence="4 6"/>
<dbReference type="Gene3D" id="3.30.450.20">
    <property type="entry name" value="PAS domain"/>
    <property type="match status" value="2"/>
</dbReference>
<dbReference type="NCBIfam" id="TIGR00254">
    <property type="entry name" value="GGDEF"/>
    <property type="match status" value="1"/>
</dbReference>
<dbReference type="InterPro" id="IPR035965">
    <property type="entry name" value="PAS-like_dom_sf"/>
</dbReference>
<keyword evidence="4" id="KW-0808">Transferase</keyword>
<feature type="domain" description="PAC" evidence="1">
    <location>
        <begin position="363"/>
        <end position="417"/>
    </location>
</feature>
<sequence length="577" mass="66393">MSILLKKAPKLAKHIITSFYINRDINEVLKYLCENVTWIGPGEQEFLTSFNEIKNYFYAGQDEIPSCDINNDIFETVSEDENRCMVLGRYTVRTKENAQMILEVNQRCTFEIIEDRGKLLIKHMHISNPYGEMQLDEYFPTKIGTQSYDYLQRLLKEKTEVIEMITNNINGGLKGSNDDSTYSFFYVNEGLPKILGYTYDEFMEMSGGSAVGAVYPPDLPKALEDCERCFAKGPTYSSEYRIRKKDGTLMWVLDSGMKSLNSDGIVKINSIITDITQLKNIESELKLERERYRIALQNITDIMFEYDIENDTLIKYQRVEIDKKIELENFETKNYSKLLESGKIIHLDDIGKLLEVLHGNLRETIEIRQVNSLTKNEWRWIRVQCSVIYDSDHNPIKTIGVLKDITEDKSKLESLINQAQRDPLTQLYNQRVSQNLIEEYLCSSDSKNNDALLVIDIDDFKTVNDTFGHLEGNEVLVAVSKILLHNTHDKDIVARIGGDEFTIFIKSLTKDLIIKITNDILNDASKIKVKDNHKITLSIGIAFTDDSTKLYKDLFSKADKALYLSKADGKNCYSTYE</sequence>
<dbReference type="CDD" id="cd01949">
    <property type="entry name" value="GGDEF"/>
    <property type="match status" value="1"/>
</dbReference>
<dbReference type="RefSeq" id="WP_009902497.1">
    <property type="nucleotide sequence ID" value="NZ_BBYB01000042.1"/>
</dbReference>
<dbReference type="InterPro" id="IPR013655">
    <property type="entry name" value="PAS_fold_3"/>
</dbReference>
<dbReference type="Pfam" id="PF00990">
    <property type="entry name" value="GGDEF"/>
    <property type="match status" value="1"/>
</dbReference>
<evidence type="ECO:0000313" key="6">
    <source>
        <dbReference type="EMBL" id="VFD32703.1"/>
    </source>
</evidence>
<name>A0A031WFR5_CLODI</name>
<dbReference type="GO" id="GO:0016301">
    <property type="term" value="F:kinase activity"/>
    <property type="evidence" value="ECO:0007669"/>
    <property type="project" value="UniProtKB-KW"/>
</dbReference>
<dbReference type="InterPro" id="IPR052155">
    <property type="entry name" value="Biofilm_reg_signaling"/>
</dbReference>
<keyword evidence="4" id="KW-0418">Kinase</keyword>
<dbReference type="EMBL" id="CAADAN010000007">
    <property type="protein sequence ID" value="VFD32703.1"/>
    <property type="molecule type" value="Genomic_DNA"/>
</dbReference>
<feature type="domain" description="GGDEF" evidence="2">
    <location>
        <begin position="448"/>
        <end position="577"/>
    </location>
</feature>
<dbReference type="EMBL" id="LK932509">
    <property type="protein sequence ID" value="CDS86803.1"/>
    <property type="molecule type" value="Genomic_DNA"/>
</dbReference>
<dbReference type="GO" id="GO:0052621">
    <property type="term" value="F:diguanylate cyclase activity"/>
    <property type="evidence" value="ECO:0007669"/>
    <property type="project" value="UniProtKB-EC"/>
</dbReference>
<evidence type="ECO:0000259" key="2">
    <source>
        <dbReference type="PROSITE" id="PS50887"/>
    </source>
</evidence>
<feature type="domain" description="PAC" evidence="1">
    <location>
        <begin position="236"/>
        <end position="287"/>
    </location>
</feature>
<dbReference type="Pfam" id="PF08447">
    <property type="entry name" value="PAS_3"/>
    <property type="match status" value="1"/>
</dbReference>
<dbReference type="NCBIfam" id="TIGR00229">
    <property type="entry name" value="sensory_box"/>
    <property type="match status" value="1"/>
</dbReference>
<dbReference type="Proteomes" id="UP000411588">
    <property type="component" value="Unassembled WGS sequence"/>
</dbReference>
<evidence type="ECO:0000313" key="5">
    <source>
        <dbReference type="EMBL" id="CDT20754.1"/>
    </source>
</evidence>
<organism evidence="4">
    <name type="scientific">Clostridioides difficile</name>
    <name type="common">Peptoclostridium difficile</name>
    <dbReference type="NCBI Taxonomy" id="1496"/>
    <lineage>
        <taxon>Bacteria</taxon>
        <taxon>Bacillati</taxon>
        <taxon>Bacillota</taxon>
        <taxon>Clostridia</taxon>
        <taxon>Peptostreptococcales</taxon>
        <taxon>Peptostreptococcaceae</taxon>
        <taxon>Clostridioides</taxon>
    </lineage>
</organism>
<dbReference type="Gene3D" id="3.10.450.50">
    <property type="match status" value="1"/>
</dbReference>
<reference evidence="4" key="1">
    <citation type="submission" date="2014-07" db="EMBL/GenBank/DDBJ databases">
        <authorList>
            <person name="Monot Marc"/>
        </authorList>
    </citation>
    <scope>NUCLEOTIDE SEQUENCE</scope>
    <source>
        <strain evidence="5">7032989</strain>
        <strain evidence="3">7032994</strain>
    </source>
</reference>
<dbReference type="InterPro" id="IPR000700">
    <property type="entry name" value="PAS-assoc_C"/>
</dbReference>
<reference evidence="6 7" key="2">
    <citation type="submission" date="2019-02" db="EMBL/GenBank/DDBJ databases">
        <authorList>
            <consortium name="Pathogen Informatics"/>
        </authorList>
    </citation>
    <scope>NUCLEOTIDE SEQUENCE [LARGE SCALE GENOMIC DNA]</scope>
    <source>
        <strain evidence="7">clo34</strain>
        <strain evidence="6">Clo34</strain>
    </source>
</reference>
<protein>
    <submittedName>
        <fullName evidence="4 6">Diguanylate kinase signaling protein</fullName>
        <ecNumber evidence="4 6">2.7.7.65</ecNumber>
    </submittedName>
</protein>
<dbReference type="EMBL" id="LK932392">
    <property type="protein sequence ID" value="CDS86337.1"/>
    <property type="molecule type" value="Genomic_DNA"/>
</dbReference>
<dbReference type="SUPFAM" id="SSF54427">
    <property type="entry name" value="NTF2-like"/>
    <property type="match status" value="1"/>
</dbReference>
<dbReference type="SMART" id="SM00267">
    <property type="entry name" value="GGDEF"/>
    <property type="match status" value="1"/>
</dbReference>
<dbReference type="InterPro" id="IPR032710">
    <property type="entry name" value="NTF2-like_dom_sf"/>
</dbReference>
<dbReference type="EMBL" id="LK933005">
    <property type="protein sequence ID" value="CDT20754.1"/>
    <property type="molecule type" value="Genomic_DNA"/>
</dbReference>
<evidence type="ECO:0000313" key="3">
    <source>
        <dbReference type="EMBL" id="CDS86337.1"/>
    </source>
</evidence>
<dbReference type="InterPro" id="IPR000014">
    <property type="entry name" value="PAS"/>
</dbReference>
<dbReference type="PROSITE" id="PS50113">
    <property type="entry name" value="PAC"/>
    <property type="match status" value="2"/>
</dbReference>
<dbReference type="AlphaFoldDB" id="A0A031WFR5"/>
<accession>A0A031WFR5</accession>
<dbReference type="InterPro" id="IPR029787">
    <property type="entry name" value="Nucleotide_cyclase"/>
</dbReference>
<gene>
    <name evidence="6" type="primary">adrA_4</name>
    <name evidence="5" type="ORF">BN1095_340157</name>
    <name evidence="4" type="ORF">BN1096_560344</name>
    <name evidence="3" type="ORF">BN1097_540347</name>
    <name evidence="6" type="ORF">SAMEA1402399_02178</name>
</gene>
<evidence type="ECO:0000259" key="1">
    <source>
        <dbReference type="PROSITE" id="PS50113"/>
    </source>
</evidence>
<dbReference type="Pfam" id="PF13426">
    <property type="entry name" value="PAS_9"/>
    <property type="match status" value="1"/>
</dbReference>
<dbReference type="InterPro" id="IPR001610">
    <property type="entry name" value="PAC"/>
</dbReference>
<dbReference type="PANTHER" id="PTHR44757">
    <property type="entry name" value="DIGUANYLATE CYCLASE DGCP"/>
    <property type="match status" value="1"/>
</dbReference>
<dbReference type="SUPFAM" id="SSF55785">
    <property type="entry name" value="PYP-like sensor domain (PAS domain)"/>
    <property type="match status" value="2"/>
</dbReference>
<dbReference type="FunFam" id="3.30.70.270:FF:000001">
    <property type="entry name" value="Diguanylate cyclase domain protein"/>
    <property type="match status" value="1"/>
</dbReference>
<dbReference type="InterPro" id="IPR000160">
    <property type="entry name" value="GGDEF_dom"/>
</dbReference>
<evidence type="ECO:0000313" key="4">
    <source>
        <dbReference type="EMBL" id="CDS86803.1"/>
    </source>
</evidence>
<evidence type="ECO:0000313" key="7">
    <source>
        <dbReference type="Proteomes" id="UP000411588"/>
    </source>
</evidence>
<dbReference type="KEGG" id="pdf:CD630DERM_14190"/>
<dbReference type="SMART" id="SM00086">
    <property type="entry name" value="PAC"/>
    <property type="match status" value="2"/>
</dbReference>
<dbReference type="SUPFAM" id="SSF55073">
    <property type="entry name" value="Nucleotide cyclase"/>
    <property type="match status" value="1"/>
</dbReference>
<dbReference type="InterPro" id="IPR043128">
    <property type="entry name" value="Rev_trsase/Diguanyl_cyclase"/>
</dbReference>
<dbReference type="PANTHER" id="PTHR44757:SF2">
    <property type="entry name" value="BIOFILM ARCHITECTURE MAINTENANCE PROTEIN MBAA"/>
    <property type="match status" value="1"/>
</dbReference>
<dbReference type="PROSITE" id="PS50887">
    <property type="entry name" value="GGDEF"/>
    <property type="match status" value="1"/>
</dbReference>
<dbReference type="CDD" id="cd00130">
    <property type="entry name" value="PAS"/>
    <property type="match status" value="1"/>
</dbReference>
<keyword evidence="4" id="KW-0548">Nucleotidyltransferase</keyword>
<dbReference type="GeneID" id="66353826"/>
<dbReference type="Gene3D" id="3.30.70.270">
    <property type="match status" value="1"/>
</dbReference>